<keyword evidence="8 16" id="KW-0973">c-di-GMP</keyword>
<evidence type="ECO:0000256" key="10">
    <source>
        <dbReference type="ARBA" id="ARBA00022679"/>
    </source>
</evidence>
<comment type="similarity">
    <text evidence="3">Belongs to the glycosyltransferase 2 family.</text>
</comment>
<comment type="function">
    <text evidence="16">Catalytic subunit of cellulose synthase. It polymerizes uridine 5'-diphosphate glucose to cellulose.</text>
</comment>
<dbReference type="STRING" id="1122209.SAMN02745752_01134"/>
<evidence type="ECO:0000256" key="15">
    <source>
        <dbReference type="ARBA" id="ARBA00048682"/>
    </source>
</evidence>
<dbReference type="OrthoDB" id="9806824at2"/>
<keyword evidence="12 16" id="KW-0135">Cellulose biosynthesis</keyword>
<feature type="transmembrane region" description="Helical" evidence="16">
    <location>
        <begin position="475"/>
        <end position="493"/>
    </location>
</feature>
<keyword evidence="10 16" id="KW-0808">Transferase</keyword>
<organism evidence="19 20">
    <name type="scientific">Marinospirillum alkaliphilum DSM 21637</name>
    <dbReference type="NCBI Taxonomy" id="1122209"/>
    <lineage>
        <taxon>Bacteria</taxon>
        <taxon>Pseudomonadati</taxon>
        <taxon>Pseudomonadota</taxon>
        <taxon>Gammaproteobacteria</taxon>
        <taxon>Oceanospirillales</taxon>
        <taxon>Oceanospirillaceae</taxon>
        <taxon>Marinospirillum</taxon>
    </lineage>
</organism>
<feature type="transmembrane region" description="Helical" evidence="16">
    <location>
        <begin position="88"/>
        <end position="111"/>
    </location>
</feature>
<evidence type="ECO:0000259" key="18">
    <source>
        <dbReference type="Pfam" id="PF13632"/>
    </source>
</evidence>
<dbReference type="RefSeq" id="WP_072325383.1">
    <property type="nucleotide sequence ID" value="NZ_FPJW01000003.1"/>
</dbReference>
<dbReference type="NCBIfam" id="TIGR03030">
    <property type="entry name" value="CelA"/>
    <property type="match status" value="1"/>
</dbReference>
<evidence type="ECO:0000256" key="6">
    <source>
        <dbReference type="ARBA" id="ARBA00022475"/>
    </source>
</evidence>
<dbReference type="Pfam" id="PF07238">
    <property type="entry name" value="PilZ"/>
    <property type="match status" value="1"/>
</dbReference>
<feature type="transmembrane region" description="Helical" evidence="16">
    <location>
        <begin position="521"/>
        <end position="540"/>
    </location>
</feature>
<dbReference type="GO" id="GO:0016760">
    <property type="term" value="F:cellulose synthase (UDP-forming) activity"/>
    <property type="evidence" value="ECO:0007669"/>
    <property type="project" value="UniProtKB-EC"/>
</dbReference>
<evidence type="ECO:0000313" key="19">
    <source>
        <dbReference type="EMBL" id="SFX29790.1"/>
    </source>
</evidence>
<keyword evidence="7 16" id="KW-0997">Cell inner membrane</keyword>
<evidence type="ECO:0000256" key="13">
    <source>
        <dbReference type="ARBA" id="ARBA00022989"/>
    </source>
</evidence>
<dbReference type="GO" id="GO:0035438">
    <property type="term" value="F:cyclic-di-GMP binding"/>
    <property type="evidence" value="ECO:0007669"/>
    <property type="project" value="InterPro"/>
</dbReference>
<accession>A0A1K1VXA2</accession>
<dbReference type="EC" id="2.4.1.12" evidence="4 16"/>
<feature type="transmembrane region" description="Helical" evidence="16">
    <location>
        <begin position="58"/>
        <end position="76"/>
    </location>
</feature>
<keyword evidence="9 16" id="KW-0328">Glycosyltransferase</keyword>
<dbReference type="InterPro" id="IPR050321">
    <property type="entry name" value="Glycosyltr_2/OpgH_subfam"/>
</dbReference>
<dbReference type="GO" id="GO:0030244">
    <property type="term" value="P:cellulose biosynthetic process"/>
    <property type="evidence" value="ECO:0007669"/>
    <property type="project" value="UniProtKB-KW"/>
</dbReference>
<proteinExistence type="inferred from homology"/>
<dbReference type="Pfam" id="PF13632">
    <property type="entry name" value="Glyco_trans_2_3"/>
    <property type="match status" value="1"/>
</dbReference>
<dbReference type="GO" id="GO:0006011">
    <property type="term" value="P:UDP-alpha-D-glucose metabolic process"/>
    <property type="evidence" value="ECO:0007669"/>
    <property type="project" value="InterPro"/>
</dbReference>
<dbReference type="PRINTS" id="PR01439">
    <property type="entry name" value="CELLSNTHASEA"/>
</dbReference>
<evidence type="ECO:0000256" key="11">
    <source>
        <dbReference type="ARBA" id="ARBA00022692"/>
    </source>
</evidence>
<gene>
    <name evidence="19" type="ORF">SAMN02745752_01134</name>
</gene>
<keyword evidence="6 16" id="KW-1003">Cell membrane</keyword>
<dbReference type="InterPro" id="IPR003919">
    <property type="entry name" value="Cell_synth_A"/>
</dbReference>
<reference evidence="19 20" key="1">
    <citation type="submission" date="2016-11" db="EMBL/GenBank/DDBJ databases">
        <authorList>
            <person name="Jaros S."/>
            <person name="Januszkiewicz K."/>
            <person name="Wedrychowicz H."/>
        </authorList>
    </citation>
    <scope>NUCLEOTIDE SEQUENCE [LARGE SCALE GENOMIC DNA]</scope>
    <source>
        <strain evidence="19 20">DSM 21637</strain>
    </source>
</reference>
<dbReference type="InterPro" id="IPR009875">
    <property type="entry name" value="PilZ_domain"/>
</dbReference>
<feature type="transmembrane region" description="Helical" evidence="16">
    <location>
        <begin position="552"/>
        <end position="571"/>
    </location>
</feature>
<evidence type="ECO:0000256" key="16">
    <source>
        <dbReference type="RuleBase" id="RU365020"/>
    </source>
</evidence>
<sequence>MKVSNAPLGAPLLLTGLLLLVMLFFLPMDAAAQLVSAITLLCLIWFAQNALETRWGDYFRLLVLMAGCFLTLRYLAWRGIYTLTATEYITLVAVLLLFVAELYSAAIHILGCVVNAVPLKRPLLSIKDLPEDTALPTVDVLVPSYNEDPEMLEITLRAALMIDYPAEKLKVYLLDDGGTDQKLASDNPVAAEDARVRRKTLQALCARLGTHYLTRPRNERAKAGNINHALQFVSGDLVVILDADHVPTVDFLDHTVPWFVRHDDVFLVQTPHFMINPDPVDRNLLQSFSRMPSENDMFYQTIQRGLDFWSASFFCGSAAVLRRKHLDEVGGLSGDSITEDCETAFDLHSKGYRSIYVDRPMVAGLAPETFTGFVTQRMRWAQGMTQILLLKKPYLAPGLKWYQRVGYMSSILFWMFPFARTIFLLAPLAYLYFGMQIYNASFMEIMAYTLPHVIATYMVSSMLFGRTRWPLISELYEIMQCVFSLVAIVKVFINPRKPSFMVTPKGDTLEQDFISPLAKPFYVLFVLLILGFVIGGYRFWADPLTRELTVIVLLWNLFNFLTVFAALGALLERKQQRTAPRLPVTEEGYLRLDDGRQVACKLLDVSAGGSRLAPRETVDLKPGEQRMLSCWSPALQRQLELPLIVRAVIPGYRGTELGVQFTPRTSREQDEAVALSFGDSARWIYFQERRARPIPFMRALRIVLSLIWVPVRAHFHLFTASLMRQIKSTGVTPDLNQK</sequence>
<dbReference type="GO" id="GO:0005886">
    <property type="term" value="C:plasma membrane"/>
    <property type="evidence" value="ECO:0007669"/>
    <property type="project" value="UniProtKB-SubCell"/>
</dbReference>
<comment type="cofactor">
    <cofactor evidence="16">
        <name>Mg(2+)</name>
        <dbReference type="ChEBI" id="CHEBI:18420"/>
    </cofactor>
</comment>
<dbReference type="InterPro" id="IPR029044">
    <property type="entry name" value="Nucleotide-diphossugar_trans"/>
</dbReference>
<evidence type="ECO:0000256" key="8">
    <source>
        <dbReference type="ARBA" id="ARBA00022636"/>
    </source>
</evidence>
<evidence type="ECO:0000259" key="17">
    <source>
        <dbReference type="Pfam" id="PF07238"/>
    </source>
</evidence>
<dbReference type="Gene3D" id="3.90.550.10">
    <property type="entry name" value="Spore Coat Polysaccharide Biosynthesis Protein SpsA, Chain A"/>
    <property type="match status" value="1"/>
</dbReference>
<dbReference type="UniPathway" id="UPA00694"/>
<feature type="domain" description="PilZ" evidence="17">
    <location>
        <begin position="575"/>
        <end position="677"/>
    </location>
</feature>
<comment type="catalytic activity">
    <reaction evidence="15 16">
        <text>[(1-&gt;4)-beta-D-glucosyl](n) + UDP-alpha-D-glucose = [(1-&gt;4)-beta-D-glucosyl](n+1) + UDP + H(+)</text>
        <dbReference type="Rhea" id="RHEA:19929"/>
        <dbReference type="Rhea" id="RHEA-COMP:10033"/>
        <dbReference type="Rhea" id="RHEA-COMP:10034"/>
        <dbReference type="ChEBI" id="CHEBI:15378"/>
        <dbReference type="ChEBI" id="CHEBI:18246"/>
        <dbReference type="ChEBI" id="CHEBI:58223"/>
        <dbReference type="ChEBI" id="CHEBI:58885"/>
        <dbReference type="EC" id="2.4.1.12"/>
    </reaction>
</comment>
<keyword evidence="11 16" id="KW-0812">Transmembrane</keyword>
<evidence type="ECO:0000256" key="4">
    <source>
        <dbReference type="ARBA" id="ARBA00012539"/>
    </source>
</evidence>
<dbReference type="EMBL" id="FPJW01000003">
    <property type="protein sequence ID" value="SFX29790.1"/>
    <property type="molecule type" value="Genomic_DNA"/>
</dbReference>
<evidence type="ECO:0000256" key="14">
    <source>
        <dbReference type="ARBA" id="ARBA00023136"/>
    </source>
</evidence>
<dbReference type="Proteomes" id="UP000182350">
    <property type="component" value="Unassembled WGS sequence"/>
</dbReference>
<dbReference type="AlphaFoldDB" id="A0A1K1VXA2"/>
<evidence type="ECO:0000256" key="1">
    <source>
        <dbReference type="ARBA" id="ARBA00004429"/>
    </source>
</evidence>
<evidence type="ECO:0000256" key="7">
    <source>
        <dbReference type="ARBA" id="ARBA00022519"/>
    </source>
</evidence>
<name>A0A1K1VXA2_9GAMM</name>
<dbReference type="SUPFAM" id="SSF141371">
    <property type="entry name" value="PilZ domain-like"/>
    <property type="match status" value="1"/>
</dbReference>
<evidence type="ECO:0000256" key="3">
    <source>
        <dbReference type="ARBA" id="ARBA00006739"/>
    </source>
</evidence>
<evidence type="ECO:0000256" key="5">
    <source>
        <dbReference type="ARBA" id="ARBA00018714"/>
    </source>
</evidence>
<keyword evidence="14 16" id="KW-0472">Membrane</keyword>
<feature type="transmembrane region" description="Helical" evidence="16">
    <location>
        <begin position="411"/>
        <end position="433"/>
    </location>
</feature>
<evidence type="ECO:0000256" key="2">
    <source>
        <dbReference type="ARBA" id="ARBA00005186"/>
    </source>
</evidence>
<dbReference type="Gene3D" id="2.40.10.220">
    <property type="entry name" value="predicted glycosyltransferase like domains"/>
    <property type="match status" value="1"/>
</dbReference>
<feature type="domain" description="Glycosyltransferase 2-like" evidence="18">
    <location>
        <begin position="237"/>
        <end position="446"/>
    </location>
</feature>
<feature type="transmembrane region" description="Helical" evidence="16">
    <location>
        <begin position="445"/>
        <end position="463"/>
    </location>
</feature>
<evidence type="ECO:0000256" key="9">
    <source>
        <dbReference type="ARBA" id="ARBA00022676"/>
    </source>
</evidence>
<dbReference type="PANTHER" id="PTHR43867">
    <property type="entry name" value="CELLULOSE SYNTHASE CATALYTIC SUBUNIT A [UDP-FORMING]"/>
    <property type="match status" value="1"/>
</dbReference>
<comment type="subcellular location">
    <subcellularLocation>
        <location evidence="1">Cell inner membrane</location>
        <topology evidence="1">Multi-pass membrane protein</topology>
    </subcellularLocation>
</comment>
<keyword evidence="20" id="KW-1185">Reference proteome</keyword>
<comment type="pathway">
    <text evidence="2 16">Glycan metabolism; bacterial cellulose biosynthesis.</text>
</comment>
<dbReference type="SUPFAM" id="SSF53448">
    <property type="entry name" value="Nucleotide-diphospho-sugar transferases"/>
    <property type="match status" value="1"/>
</dbReference>
<dbReference type="PANTHER" id="PTHR43867:SF2">
    <property type="entry name" value="CELLULOSE SYNTHASE CATALYTIC SUBUNIT A [UDP-FORMING]"/>
    <property type="match status" value="1"/>
</dbReference>
<protein>
    <recommendedName>
        <fullName evidence="5 16">Cellulose synthase catalytic subunit [UDP-forming]</fullName>
        <ecNumber evidence="4 16">2.4.1.12</ecNumber>
    </recommendedName>
</protein>
<dbReference type="InterPro" id="IPR001173">
    <property type="entry name" value="Glyco_trans_2-like"/>
</dbReference>
<evidence type="ECO:0000313" key="20">
    <source>
        <dbReference type="Proteomes" id="UP000182350"/>
    </source>
</evidence>
<evidence type="ECO:0000256" key="12">
    <source>
        <dbReference type="ARBA" id="ARBA00022916"/>
    </source>
</evidence>
<dbReference type="CDD" id="cd06421">
    <property type="entry name" value="CESA_CelA_like"/>
    <property type="match status" value="1"/>
</dbReference>
<keyword evidence="13 16" id="KW-1133">Transmembrane helix</keyword>